<dbReference type="Gene3D" id="1.50.10.10">
    <property type="match status" value="1"/>
</dbReference>
<proteinExistence type="predicted"/>
<protein>
    <submittedName>
        <fullName evidence="2">Glycoside hydrolase family 88 protein</fullName>
    </submittedName>
</protein>
<organism evidence="2 3">
    <name type="scientific">Thalassobellus suaedae</name>
    <dbReference type="NCBI Taxonomy" id="3074124"/>
    <lineage>
        <taxon>Bacteria</taxon>
        <taxon>Pseudomonadati</taxon>
        <taxon>Bacteroidota</taxon>
        <taxon>Flavobacteriia</taxon>
        <taxon>Flavobacteriales</taxon>
        <taxon>Flavobacteriaceae</taxon>
        <taxon>Thalassobellus</taxon>
    </lineage>
</organism>
<dbReference type="InterPro" id="IPR012341">
    <property type="entry name" value="6hp_glycosidase-like_sf"/>
</dbReference>
<dbReference type="EMBL" id="CP134537">
    <property type="protein sequence ID" value="WNH10370.1"/>
    <property type="molecule type" value="Genomic_DNA"/>
</dbReference>
<dbReference type="InterPro" id="IPR010905">
    <property type="entry name" value="Glyco_hydro_88"/>
</dbReference>
<dbReference type="Pfam" id="PF07470">
    <property type="entry name" value="Glyco_hydro_88"/>
    <property type="match status" value="1"/>
</dbReference>
<accession>A0ABY9XX82</accession>
<evidence type="ECO:0000313" key="2">
    <source>
        <dbReference type="EMBL" id="WNH10370.1"/>
    </source>
</evidence>
<sequence>MFIPVALIGWNATQTRVLENGAVDGTCEGTTFAHDNSYYYHRGKSIYATHGYGPTLYAGAEMIRLLQNDSIEVKKPELILAIVRSIIC</sequence>
<evidence type="ECO:0000313" key="3">
    <source>
        <dbReference type="Proteomes" id="UP001302806"/>
    </source>
</evidence>
<name>A0ABY9XX82_9FLAO</name>
<evidence type="ECO:0000256" key="1">
    <source>
        <dbReference type="ARBA" id="ARBA00022801"/>
    </source>
</evidence>
<reference evidence="2 3" key="1">
    <citation type="submission" date="2023-09" db="EMBL/GenBank/DDBJ databases">
        <title>Thalassobella suaedae gen. nov., sp. nov., a marine bacterium of the family Flavobacteriaceae isolated from a halophyte Suaeda japonica.</title>
        <authorList>
            <person name="Lee S.Y."/>
            <person name="Hwang C.Y."/>
        </authorList>
    </citation>
    <scope>NUCLEOTIDE SEQUENCE [LARGE SCALE GENOMIC DNA]</scope>
    <source>
        <strain evidence="2 3">HL-DH14</strain>
    </source>
</reference>
<gene>
    <name evidence="2" type="ORF">RHP51_06810</name>
</gene>
<dbReference type="Proteomes" id="UP001302806">
    <property type="component" value="Chromosome"/>
</dbReference>
<keyword evidence="1 2" id="KW-0378">Hydrolase</keyword>
<dbReference type="GO" id="GO:0016787">
    <property type="term" value="F:hydrolase activity"/>
    <property type="evidence" value="ECO:0007669"/>
    <property type="project" value="UniProtKB-KW"/>
</dbReference>